<dbReference type="GO" id="GO:0004077">
    <property type="term" value="F:biotin--[biotin carboxyl-carrier protein] ligase activity"/>
    <property type="evidence" value="ECO:0007669"/>
    <property type="project" value="UniProtKB-EC"/>
</dbReference>
<evidence type="ECO:0000313" key="4">
    <source>
        <dbReference type="Proteomes" id="UP000266389"/>
    </source>
</evidence>
<dbReference type="PANTHER" id="PTHR12835:SF5">
    <property type="entry name" value="BIOTIN--PROTEIN LIGASE"/>
    <property type="match status" value="1"/>
</dbReference>
<feature type="domain" description="BPL/LPL catalytic" evidence="2">
    <location>
        <begin position="1"/>
        <end position="191"/>
    </location>
</feature>
<dbReference type="InterPro" id="IPR045864">
    <property type="entry name" value="aa-tRNA-synth_II/BPL/LPL"/>
</dbReference>
<dbReference type="AlphaFoldDB" id="A0A395M2K4"/>
<reference evidence="3 4" key="1">
    <citation type="journal article" date="2011" name="ISME J.">
        <title>Community ecology of hot spring cyanobacterial mats: predominant populations and their functional potential.</title>
        <authorList>
            <person name="Klatt C.G."/>
            <person name="Wood J.M."/>
            <person name="Rusch D.B."/>
            <person name="Bateson M.M."/>
            <person name="Hamamura N."/>
            <person name="Heidelberg J.F."/>
            <person name="Grossman A.R."/>
            <person name="Bhaya D."/>
            <person name="Cohan F.M."/>
            <person name="Kuhl M."/>
            <person name="Bryant D.A."/>
            <person name="Ward D.M."/>
        </authorList>
    </citation>
    <scope>NUCLEOTIDE SEQUENCE [LARGE SCALE GENOMIC DNA]</scope>
    <source>
        <strain evidence="3">OS</strain>
    </source>
</reference>
<dbReference type="InterPro" id="IPR004408">
    <property type="entry name" value="Biotin_CoA_COase_ligase"/>
</dbReference>
<gene>
    <name evidence="3" type="ORF">D0433_02160</name>
</gene>
<keyword evidence="1 3" id="KW-0436">Ligase</keyword>
<name>A0A395M2K4_9BACT</name>
<dbReference type="Pfam" id="PF03099">
    <property type="entry name" value="BPL_LplA_LipB"/>
    <property type="match status" value="1"/>
</dbReference>
<dbReference type="PANTHER" id="PTHR12835">
    <property type="entry name" value="BIOTIN PROTEIN LIGASE"/>
    <property type="match status" value="1"/>
</dbReference>
<sequence>MLDQHRIAHAALTHYSIGKYVQSYDEIDSTNTEAFRQAHLPDGAVLTAEFQSQGRGRIGKTWHAAKGKNLLCSIVLHPKCETARLGLLSLMAAEAVAQTVEQLTQQPTEIKYPNDVLVASKKIAGILVEARSSSTETHTAVIGIGLNVNQTVFNKGLHATSLKLLTQQEFDRTDVLITLLKILDTKYQAFLQGQSAELLNAWKARCTMLGKVVVFRHKGTICTGRAIDVDEVGYLWIESEGKSVRYAQTEVSDVRY</sequence>
<dbReference type="InterPro" id="IPR004143">
    <property type="entry name" value="BPL_LPL_catalytic"/>
</dbReference>
<dbReference type="GO" id="GO:0005737">
    <property type="term" value="C:cytoplasm"/>
    <property type="evidence" value="ECO:0007669"/>
    <property type="project" value="TreeGrafter"/>
</dbReference>
<evidence type="ECO:0000313" key="3">
    <source>
        <dbReference type="EMBL" id="RFM25007.1"/>
    </source>
</evidence>
<evidence type="ECO:0000259" key="2">
    <source>
        <dbReference type="PROSITE" id="PS51733"/>
    </source>
</evidence>
<dbReference type="EMBL" id="PHFL01000010">
    <property type="protein sequence ID" value="RFM25007.1"/>
    <property type="molecule type" value="Genomic_DNA"/>
</dbReference>
<dbReference type="Proteomes" id="UP000266389">
    <property type="component" value="Unassembled WGS sequence"/>
</dbReference>
<evidence type="ECO:0000256" key="1">
    <source>
        <dbReference type="ARBA" id="ARBA00022598"/>
    </source>
</evidence>
<organism evidence="3 4">
    <name type="scientific">Candidatus Thermochlorobacter aerophilus</name>
    <dbReference type="NCBI Taxonomy" id="1868324"/>
    <lineage>
        <taxon>Bacteria</taxon>
        <taxon>Pseudomonadati</taxon>
        <taxon>Chlorobiota</taxon>
        <taxon>Chlorobiia</taxon>
        <taxon>Chlorobiales</taxon>
        <taxon>Candidatus Thermochlorobacteriaceae</taxon>
        <taxon>Candidatus Thermochlorobacter</taxon>
    </lineage>
</organism>
<dbReference type="EC" id="6.3.4.15" evidence="3"/>
<dbReference type="NCBIfam" id="TIGR00121">
    <property type="entry name" value="birA_ligase"/>
    <property type="match status" value="1"/>
</dbReference>
<dbReference type="Gene3D" id="3.30.930.10">
    <property type="entry name" value="Bira Bifunctional Protein, Domain 2"/>
    <property type="match status" value="1"/>
</dbReference>
<proteinExistence type="predicted"/>
<dbReference type="PROSITE" id="PS51733">
    <property type="entry name" value="BPL_LPL_CATALYTIC"/>
    <property type="match status" value="1"/>
</dbReference>
<dbReference type="CDD" id="cd16442">
    <property type="entry name" value="BPL"/>
    <property type="match status" value="1"/>
</dbReference>
<protein>
    <submittedName>
        <fullName evidence="3">Biotin--[acetyl-CoA-carboxylase] ligase</fullName>
        <ecNumber evidence="3">6.3.4.15</ecNumber>
    </submittedName>
</protein>
<dbReference type="SUPFAM" id="SSF55681">
    <property type="entry name" value="Class II aaRS and biotin synthetases"/>
    <property type="match status" value="1"/>
</dbReference>
<comment type="caution">
    <text evidence="3">The sequence shown here is derived from an EMBL/GenBank/DDBJ whole genome shotgun (WGS) entry which is preliminary data.</text>
</comment>
<accession>A0A395M2K4</accession>